<dbReference type="GeneID" id="106012472"/>
<evidence type="ECO:0000259" key="3">
    <source>
        <dbReference type="PROSITE" id="PS50095"/>
    </source>
</evidence>
<dbReference type="SMART" id="SM00308">
    <property type="entry name" value="LH2"/>
    <property type="match status" value="2"/>
</dbReference>
<feature type="domain" description="PLAT" evidence="3">
    <location>
        <begin position="451"/>
        <end position="549"/>
    </location>
</feature>
<dbReference type="InterPro" id="IPR036392">
    <property type="entry name" value="PLAT/LH2_dom_sf"/>
</dbReference>
<dbReference type="RefSeq" id="XP_012940984.2">
    <property type="nucleotide sequence ID" value="XM_013085530.2"/>
</dbReference>
<name>A0ABM1A532_APLCA</name>
<evidence type="ECO:0000313" key="5">
    <source>
        <dbReference type="RefSeq" id="XP_012940984.2"/>
    </source>
</evidence>
<gene>
    <name evidence="5" type="primary">LOC106012472</name>
</gene>
<dbReference type="PANTHER" id="PTHR45901:SF3">
    <property type="entry name" value="LIPOXYGENASE HOMOLOGY DOMAIN-CONTAINING PROTEIN 1"/>
    <property type="match status" value="1"/>
</dbReference>
<sequence length="549" mass="61708">MSATGGSFMQQPNNNSEAVSRCMVGPDAPLSSHLRFKPHPPFAAGKPKARPRPYSAPSRRQDTSYTVPWHGPKFTEPKNPTRFYNVSLINHRPIESDVSRHAPYAARKMEAFINSTLGYPRVENGHSVPIPSYDPLNDPHLSEYFERRFNSIQMEELRRQRLLRPRSAGSYGRNGLLTKRRRIGTGDDNVLYKVAVTTGTLKNCGTDAKVFIRMKGTRGKIPKTRLTKKAGSVKSGKGVAFRFAKGSTHVFKIWGPSIGDLKSISIETSALKKEEAWYLQEVEVVNTKNKKSWHFFCNQWFSLYHGDCQVSRELFPAQASKTEYEVVTVTGERQGAGTNSNVFMTLFGKTGTTSKIHLKNNNKSLFTKGSSDVFRFKSNCVGPMTKLRIEHDNTGFAPGWYLERVVITDLKNSQWKYFFPCGQWLAKDEGDGEISRDLLGNRDPLAIRKPSKYKVTVYTGNKGGAGTDANVSITMFGEFGDSGEKKLTKSRTNCFERNSTDEFIVQCPKLGRLDRVRVGHDNSGFGPGWFLDKFPLLAHLLLQLVQPIR</sequence>
<dbReference type="Pfam" id="PF01477">
    <property type="entry name" value="PLAT"/>
    <property type="match status" value="3"/>
</dbReference>
<evidence type="ECO:0000313" key="4">
    <source>
        <dbReference type="Proteomes" id="UP000694888"/>
    </source>
</evidence>
<feature type="compositionally biased region" description="Polar residues" evidence="2">
    <location>
        <begin position="1"/>
        <end position="18"/>
    </location>
</feature>
<proteinExistence type="predicted"/>
<dbReference type="PANTHER" id="PTHR45901">
    <property type="entry name" value="PROTEIN CBG12474"/>
    <property type="match status" value="1"/>
</dbReference>
<dbReference type="PROSITE" id="PS50095">
    <property type="entry name" value="PLAT"/>
    <property type="match status" value="3"/>
</dbReference>
<dbReference type="Gene3D" id="2.40.180.10">
    <property type="entry name" value="Catalase core domain"/>
    <property type="match status" value="3"/>
</dbReference>
<dbReference type="InterPro" id="IPR052970">
    <property type="entry name" value="Inner_ear_hair_cell_LOXHD"/>
</dbReference>
<feature type="non-terminal residue" evidence="5">
    <location>
        <position position="549"/>
    </location>
</feature>
<keyword evidence="4" id="KW-1185">Reference proteome</keyword>
<feature type="region of interest" description="Disordered" evidence="2">
    <location>
        <begin position="1"/>
        <end position="72"/>
    </location>
</feature>
<dbReference type="CDD" id="cd01756">
    <property type="entry name" value="PLAT_repeat"/>
    <property type="match status" value="2"/>
</dbReference>
<reference evidence="5" key="1">
    <citation type="submission" date="2025-08" db="UniProtKB">
        <authorList>
            <consortium name="RefSeq"/>
        </authorList>
    </citation>
    <scope>IDENTIFICATION</scope>
</reference>
<evidence type="ECO:0000256" key="2">
    <source>
        <dbReference type="SAM" id="MobiDB-lite"/>
    </source>
</evidence>
<accession>A0ABM1A532</accession>
<dbReference type="InterPro" id="IPR001024">
    <property type="entry name" value="PLAT/LH2_dom"/>
</dbReference>
<organism evidence="4 5">
    <name type="scientific">Aplysia californica</name>
    <name type="common">California sea hare</name>
    <dbReference type="NCBI Taxonomy" id="6500"/>
    <lineage>
        <taxon>Eukaryota</taxon>
        <taxon>Metazoa</taxon>
        <taxon>Spiralia</taxon>
        <taxon>Lophotrochozoa</taxon>
        <taxon>Mollusca</taxon>
        <taxon>Gastropoda</taxon>
        <taxon>Heterobranchia</taxon>
        <taxon>Euthyneura</taxon>
        <taxon>Tectipleura</taxon>
        <taxon>Aplysiida</taxon>
        <taxon>Aplysioidea</taxon>
        <taxon>Aplysiidae</taxon>
        <taxon>Aplysia</taxon>
    </lineage>
</organism>
<protein>
    <submittedName>
        <fullName evidence="5">Lipoxygenase homology domain-containing protein 1</fullName>
    </submittedName>
</protein>
<feature type="domain" description="PLAT" evidence="3">
    <location>
        <begin position="190"/>
        <end position="315"/>
    </location>
</feature>
<dbReference type="SUPFAM" id="SSF49723">
    <property type="entry name" value="Lipase/lipooxygenase domain (PLAT/LH2 domain)"/>
    <property type="match status" value="3"/>
</dbReference>
<feature type="domain" description="PLAT" evidence="3">
    <location>
        <begin position="322"/>
        <end position="439"/>
    </location>
</feature>
<comment type="caution">
    <text evidence="1">Lacks conserved residue(s) required for the propagation of feature annotation.</text>
</comment>
<dbReference type="Proteomes" id="UP000694888">
    <property type="component" value="Unplaced"/>
</dbReference>
<evidence type="ECO:0000256" key="1">
    <source>
        <dbReference type="PROSITE-ProRule" id="PRU00152"/>
    </source>
</evidence>